<proteinExistence type="predicted"/>
<dbReference type="SMART" id="SM00450">
    <property type="entry name" value="RHOD"/>
    <property type="match status" value="1"/>
</dbReference>
<organism evidence="2">
    <name type="scientific">marine sediment metagenome</name>
    <dbReference type="NCBI Taxonomy" id="412755"/>
    <lineage>
        <taxon>unclassified sequences</taxon>
        <taxon>metagenomes</taxon>
        <taxon>ecological metagenomes</taxon>
    </lineage>
</organism>
<evidence type="ECO:0000313" key="2">
    <source>
        <dbReference type="EMBL" id="GAI34065.1"/>
    </source>
</evidence>
<comment type="caution">
    <text evidence="2">The sequence shown here is derived from an EMBL/GenBank/DDBJ whole genome shotgun (WGS) entry which is preliminary data.</text>
</comment>
<dbReference type="CDD" id="cd00158">
    <property type="entry name" value="RHOD"/>
    <property type="match status" value="1"/>
</dbReference>
<name>X1P4W0_9ZZZZ</name>
<dbReference type="InterPro" id="IPR036873">
    <property type="entry name" value="Rhodanese-like_dom_sf"/>
</dbReference>
<feature type="domain" description="Rhodanese" evidence="1">
    <location>
        <begin position="74"/>
        <end position="168"/>
    </location>
</feature>
<protein>
    <recommendedName>
        <fullName evidence="1">Rhodanese domain-containing protein</fullName>
    </recommendedName>
</protein>
<dbReference type="Pfam" id="PF00581">
    <property type="entry name" value="Rhodanese"/>
    <property type="match status" value="1"/>
</dbReference>
<accession>X1P4W0</accession>
<sequence>MTLKYIFKSKQKWFQMIRQSSGILLIVVVIGLVVNQIRSDRLPLVADWSPEARLTLESGESMVISIEEARELCSSQSATFLDARSSELYEHGHILCARNLPWNAVDEHFDTVMADIHQDALLIAYCDGENCAESKDLALELSYRGYENVRVLVDGWSLWVEQHLPVEKGPWQGES</sequence>
<reference evidence="2" key="1">
    <citation type="journal article" date="2014" name="Front. Microbiol.">
        <title>High frequency of phylogenetically diverse reductive dehalogenase-homologous genes in deep subseafloor sedimentary metagenomes.</title>
        <authorList>
            <person name="Kawai M."/>
            <person name="Futagami T."/>
            <person name="Toyoda A."/>
            <person name="Takaki Y."/>
            <person name="Nishi S."/>
            <person name="Hori S."/>
            <person name="Arai W."/>
            <person name="Tsubouchi T."/>
            <person name="Morono Y."/>
            <person name="Uchiyama I."/>
            <person name="Ito T."/>
            <person name="Fujiyama A."/>
            <person name="Inagaki F."/>
            <person name="Takami H."/>
        </authorList>
    </citation>
    <scope>NUCLEOTIDE SEQUENCE</scope>
    <source>
        <strain evidence="2">Expedition CK06-06</strain>
    </source>
</reference>
<dbReference type="EMBL" id="BARV01029776">
    <property type="protein sequence ID" value="GAI34065.1"/>
    <property type="molecule type" value="Genomic_DNA"/>
</dbReference>
<evidence type="ECO:0000259" key="1">
    <source>
        <dbReference type="PROSITE" id="PS50206"/>
    </source>
</evidence>
<dbReference type="SUPFAM" id="SSF52821">
    <property type="entry name" value="Rhodanese/Cell cycle control phosphatase"/>
    <property type="match status" value="1"/>
</dbReference>
<dbReference type="Gene3D" id="3.40.250.10">
    <property type="entry name" value="Rhodanese-like domain"/>
    <property type="match status" value="1"/>
</dbReference>
<dbReference type="InterPro" id="IPR001763">
    <property type="entry name" value="Rhodanese-like_dom"/>
</dbReference>
<dbReference type="PROSITE" id="PS50206">
    <property type="entry name" value="RHODANESE_3"/>
    <property type="match status" value="1"/>
</dbReference>
<gene>
    <name evidence="2" type="ORF">S06H3_47410</name>
</gene>
<dbReference type="AlphaFoldDB" id="X1P4W0"/>